<evidence type="ECO:0000256" key="1">
    <source>
        <dbReference type="SAM" id="Phobius"/>
    </source>
</evidence>
<keyword evidence="1" id="KW-0812">Transmembrane</keyword>
<reference evidence="2" key="1">
    <citation type="submission" date="2023-04" db="EMBL/GenBank/DDBJ databases">
        <title>The human skin virome in hidradenitis suppurativa patients.</title>
        <authorList>
            <person name="Jansen D."/>
        </authorList>
    </citation>
    <scope>NUCLEOTIDE SEQUENCE</scope>
    <source>
        <strain evidence="2">VC4_HSPhageD</strain>
    </source>
</reference>
<feature type="transmembrane region" description="Helical" evidence="1">
    <location>
        <begin position="12"/>
        <end position="34"/>
    </location>
</feature>
<accession>A0AA50AFS2</accession>
<dbReference type="Pfam" id="PF16938">
    <property type="entry name" value="Phage_holin_Dp1"/>
    <property type="match status" value="1"/>
</dbReference>
<dbReference type="EMBL" id="OQ890325">
    <property type="protein sequence ID" value="WLJ26318.1"/>
    <property type="molecule type" value="Genomic_DNA"/>
</dbReference>
<keyword evidence="1" id="KW-0472">Membrane</keyword>
<organism evidence="2">
    <name type="scientific">Firmicutes phage HS19</name>
    <dbReference type="NCBI Taxonomy" id="3056397"/>
    <lineage>
        <taxon>Viruses</taxon>
    </lineage>
</organism>
<protein>
    <submittedName>
        <fullName evidence="2">Holin</fullName>
    </submittedName>
</protein>
<proteinExistence type="predicted"/>
<keyword evidence="1" id="KW-1133">Transmembrane helix</keyword>
<name>A0AA50AFS2_9VIRU</name>
<sequence>MKLDNKTYDVLKWIAIIFLPALTTLVGGIGGKLGYEHIDLVVYCMAAVDTFLGTILGISTINYNKEK</sequence>
<evidence type="ECO:0000313" key="2">
    <source>
        <dbReference type="EMBL" id="WLJ26318.1"/>
    </source>
</evidence>
<dbReference type="InterPro" id="IPR031612">
    <property type="entry name" value="Phage_holin_Dp1"/>
</dbReference>
<feature type="transmembrane region" description="Helical" evidence="1">
    <location>
        <begin position="40"/>
        <end position="63"/>
    </location>
</feature>